<evidence type="ECO:0000256" key="5">
    <source>
        <dbReference type="ARBA" id="ARBA00022777"/>
    </source>
</evidence>
<comment type="caution">
    <text evidence="11">The sequence shown here is derived from an EMBL/GenBank/DDBJ whole genome shotgun (WGS) entry which is preliminary data.</text>
</comment>
<dbReference type="EMBL" id="QZBZ01000477">
    <property type="protein sequence ID" value="TIA29152.1"/>
    <property type="molecule type" value="Genomic_DNA"/>
</dbReference>
<evidence type="ECO:0000256" key="9">
    <source>
        <dbReference type="SAM" id="MobiDB-lite"/>
    </source>
</evidence>
<dbReference type="InterPro" id="IPR051334">
    <property type="entry name" value="SRPK"/>
</dbReference>
<dbReference type="InterPro" id="IPR011009">
    <property type="entry name" value="Kinase-like_dom_sf"/>
</dbReference>
<dbReference type="GO" id="GO:0050684">
    <property type="term" value="P:regulation of mRNA processing"/>
    <property type="evidence" value="ECO:0007669"/>
    <property type="project" value="TreeGrafter"/>
</dbReference>
<keyword evidence="5 11" id="KW-0418">Kinase</keyword>
<dbReference type="PANTHER" id="PTHR47634">
    <property type="entry name" value="PROTEIN KINASE DOMAIN-CONTAINING PROTEIN-RELATED"/>
    <property type="match status" value="1"/>
</dbReference>
<dbReference type="Pfam" id="PF00069">
    <property type="entry name" value="Pkinase"/>
    <property type="match status" value="1"/>
</dbReference>
<dbReference type="Gene3D" id="1.10.510.10">
    <property type="entry name" value="Transferase(Phosphotransferase) domain 1"/>
    <property type="match status" value="1"/>
</dbReference>
<dbReference type="PANTHER" id="PTHR47634:SF9">
    <property type="entry name" value="PROTEIN KINASE DOMAIN-CONTAINING PROTEIN-RELATED"/>
    <property type="match status" value="1"/>
</dbReference>
<comment type="catalytic activity">
    <reaction evidence="7">
        <text>L-threonyl-[protein] + ATP = O-phospho-L-threonyl-[protein] + ADP + H(+)</text>
        <dbReference type="Rhea" id="RHEA:46608"/>
        <dbReference type="Rhea" id="RHEA-COMP:11060"/>
        <dbReference type="Rhea" id="RHEA-COMP:11605"/>
        <dbReference type="ChEBI" id="CHEBI:15378"/>
        <dbReference type="ChEBI" id="CHEBI:30013"/>
        <dbReference type="ChEBI" id="CHEBI:30616"/>
        <dbReference type="ChEBI" id="CHEBI:61977"/>
        <dbReference type="ChEBI" id="CHEBI:456216"/>
        <dbReference type="EC" id="2.7.11.1"/>
    </reaction>
</comment>
<evidence type="ECO:0000256" key="1">
    <source>
        <dbReference type="ARBA" id="ARBA00012513"/>
    </source>
</evidence>
<feature type="region of interest" description="Disordered" evidence="9">
    <location>
        <begin position="1"/>
        <end position="20"/>
    </location>
</feature>
<dbReference type="GO" id="GO:0004674">
    <property type="term" value="F:protein serine/threonine kinase activity"/>
    <property type="evidence" value="ECO:0007669"/>
    <property type="project" value="UniProtKB-KW"/>
</dbReference>
<reference evidence="11 12" key="1">
    <citation type="submission" date="2018-10" db="EMBL/GenBank/DDBJ databases">
        <title>Fifty Aureobasidium pullulans genomes reveal a recombining polyextremotolerant generalist.</title>
        <authorList>
            <person name="Gostincar C."/>
            <person name="Turk M."/>
            <person name="Zajc J."/>
            <person name="Gunde-Cimerman N."/>
        </authorList>
    </citation>
    <scope>NUCLEOTIDE SEQUENCE [LARGE SCALE GENOMIC DNA]</scope>
    <source>
        <strain evidence="11 12">EXF-1645</strain>
    </source>
</reference>
<dbReference type="AlphaFoldDB" id="A0A4T0BD39"/>
<protein>
    <recommendedName>
        <fullName evidence="1">non-specific serine/threonine protein kinase</fullName>
        <ecNumber evidence="1">2.7.11.1</ecNumber>
    </recommendedName>
</protein>
<evidence type="ECO:0000259" key="10">
    <source>
        <dbReference type="PROSITE" id="PS50011"/>
    </source>
</evidence>
<feature type="domain" description="Protein kinase" evidence="10">
    <location>
        <begin position="54"/>
        <end position="407"/>
    </location>
</feature>
<evidence type="ECO:0000256" key="7">
    <source>
        <dbReference type="ARBA" id="ARBA00047899"/>
    </source>
</evidence>
<organism evidence="11 12">
    <name type="scientific">Aureobasidium pullulans</name>
    <name type="common">Black yeast</name>
    <name type="synonym">Pullularia pullulans</name>
    <dbReference type="NCBI Taxonomy" id="5580"/>
    <lineage>
        <taxon>Eukaryota</taxon>
        <taxon>Fungi</taxon>
        <taxon>Dikarya</taxon>
        <taxon>Ascomycota</taxon>
        <taxon>Pezizomycotina</taxon>
        <taxon>Dothideomycetes</taxon>
        <taxon>Dothideomycetidae</taxon>
        <taxon>Dothideales</taxon>
        <taxon>Saccotheciaceae</taxon>
        <taxon>Aureobasidium</taxon>
    </lineage>
</organism>
<name>A0A4T0BD39_AURPU</name>
<evidence type="ECO:0000256" key="8">
    <source>
        <dbReference type="ARBA" id="ARBA00048679"/>
    </source>
</evidence>
<dbReference type="SUPFAM" id="SSF56112">
    <property type="entry name" value="Protein kinase-like (PK-like)"/>
    <property type="match status" value="1"/>
</dbReference>
<gene>
    <name evidence="11" type="ORF">D6C78_10382</name>
</gene>
<sequence>MPISTAPHDQPNLSNTKDLTILPEHEKIEEESVLGYKAESFYPVTLGDVFNSRYQVLAKLGFGTASTVWLCRDLATTKFVTLKICITGQAATSEVAISHHIRSIEADHPGLQRIRVALDDFEVEGPSGSHQCLIYTPLGMNYTEFRNRIPGQAFPAELLQQSLLMVLLGLDLLHQAGVVHTGQSTRFSSSAVAKVTPDISPNNILLGVEDISLFSKIEQLERDHPSPRKLLSDRSIYLSHGMPITHGAPMISDFGAARLGVPGQKHSGDVMPGVYRAPEIILGMEWDSRIDIWSVAVMIWDLFEGGRLFRAVKDGHLDDEQHLAEMVSLLGPPPKRFLELSDKCSQYWDQEGNWIGTVPIPNQTLETCEDRLLGKDKELFLQLVRKVLRWVPEERPSAEGLFDDEFLNQFRIAERASA</sequence>
<proteinExistence type="predicted"/>
<dbReference type="GO" id="GO:0000245">
    <property type="term" value="P:spliceosomal complex assembly"/>
    <property type="evidence" value="ECO:0007669"/>
    <property type="project" value="TreeGrafter"/>
</dbReference>
<dbReference type="PROSITE" id="PS50011">
    <property type="entry name" value="PROTEIN_KINASE_DOM"/>
    <property type="match status" value="1"/>
</dbReference>
<keyword evidence="6" id="KW-0067">ATP-binding</keyword>
<dbReference type="EC" id="2.7.11.1" evidence="1"/>
<dbReference type="GO" id="GO:0005524">
    <property type="term" value="F:ATP binding"/>
    <property type="evidence" value="ECO:0007669"/>
    <property type="project" value="UniProtKB-KW"/>
</dbReference>
<evidence type="ECO:0000256" key="4">
    <source>
        <dbReference type="ARBA" id="ARBA00022741"/>
    </source>
</evidence>
<evidence type="ECO:0000313" key="12">
    <source>
        <dbReference type="Proteomes" id="UP000308724"/>
    </source>
</evidence>
<dbReference type="Proteomes" id="UP000308724">
    <property type="component" value="Unassembled WGS sequence"/>
</dbReference>
<comment type="catalytic activity">
    <reaction evidence="8">
        <text>L-seryl-[protein] + ATP = O-phospho-L-seryl-[protein] + ADP + H(+)</text>
        <dbReference type="Rhea" id="RHEA:17989"/>
        <dbReference type="Rhea" id="RHEA-COMP:9863"/>
        <dbReference type="Rhea" id="RHEA-COMP:11604"/>
        <dbReference type="ChEBI" id="CHEBI:15378"/>
        <dbReference type="ChEBI" id="CHEBI:29999"/>
        <dbReference type="ChEBI" id="CHEBI:30616"/>
        <dbReference type="ChEBI" id="CHEBI:83421"/>
        <dbReference type="ChEBI" id="CHEBI:456216"/>
        <dbReference type="EC" id="2.7.11.1"/>
    </reaction>
</comment>
<keyword evidence="2" id="KW-0723">Serine/threonine-protein kinase</keyword>
<dbReference type="SMART" id="SM00220">
    <property type="entry name" value="S_TKc"/>
    <property type="match status" value="1"/>
</dbReference>
<dbReference type="InterPro" id="IPR000719">
    <property type="entry name" value="Prot_kinase_dom"/>
</dbReference>
<accession>A0A4T0BD39</accession>
<keyword evidence="3" id="KW-0808">Transferase</keyword>
<evidence type="ECO:0000313" key="11">
    <source>
        <dbReference type="EMBL" id="TIA29152.1"/>
    </source>
</evidence>
<evidence type="ECO:0000256" key="3">
    <source>
        <dbReference type="ARBA" id="ARBA00022679"/>
    </source>
</evidence>
<evidence type="ECO:0000256" key="6">
    <source>
        <dbReference type="ARBA" id="ARBA00022840"/>
    </source>
</evidence>
<dbReference type="Gene3D" id="3.30.200.20">
    <property type="entry name" value="Phosphorylase Kinase, domain 1"/>
    <property type="match status" value="1"/>
</dbReference>
<keyword evidence="4" id="KW-0547">Nucleotide-binding</keyword>
<evidence type="ECO:0000256" key="2">
    <source>
        <dbReference type="ARBA" id="ARBA00022527"/>
    </source>
</evidence>